<reference evidence="5 6" key="1">
    <citation type="submission" date="2020-08" db="EMBL/GenBank/DDBJ databases">
        <title>Genomic Encyclopedia of Type Strains, Phase IV (KMG-IV): sequencing the most valuable type-strain genomes for metagenomic binning, comparative biology and taxonomic classification.</title>
        <authorList>
            <person name="Goeker M."/>
        </authorList>
    </citation>
    <scope>NUCLEOTIDE SEQUENCE [LARGE SCALE GENOMIC DNA]</scope>
    <source>
        <strain evidence="5 6">DSM 12252</strain>
    </source>
</reference>
<dbReference type="PANTHER" id="PTHR43343">
    <property type="entry name" value="PEPTIDASE S12"/>
    <property type="match status" value="1"/>
</dbReference>
<sequence length="395" mass="43737">MDDLTYTLEWRGIRKSGYRFEDIEAALVTGDLHSMYKIHANGRWQVLRDYLEQYRAQYAAAALSAFDYQNQSPPDQPSSHEPLPSYDEAMSEPAQPQRLARHRERSTQLKPAWFWPAIILSGTACLMLALVLVYVLASQHFSPQRIDTSSEKTAMQEARKNENPNTDNQPIKASEPAHKEQILSNEDVATLKSPHVIRINAIWKEPDSKKGGLIQAGSTGSAVHIKNEGGYAYFVTNKHVVVIPKGAKDVHYFLEFNGEEIPFEVVKKGRYELDLAMVRCKDGSNAKMEPLKSARLAELKAGQECVAIGNALGEGISVTSGVISAFDDWSEGKYVRTSAPISSGNSGGGLFRTKDGALIGITTLASGQMKNGVVQNMNRAIPMDYVLSDIFWEDL</sequence>
<dbReference type="PRINTS" id="PR00834">
    <property type="entry name" value="PROTEASES2C"/>
</dbReference>
<protein>
    <submittedName>
        <fullName evidence="5">S1-C subfamily serine protease</fullName>
    </submittedName>
</protein>
<dbReference type="InterPro" id="IPR051201">
    <property type="entry name" value="Chloro_Bact_Ser_Proteases"/>
</dbReference>
<dbReference type="AlphaFoldDB" id="A0A7W8DL04"/>
<dbReference type="GO" id="GO:0004252">
    <property type="term" value="F:serine-type endopeptidase activity"/>
    <property type="evidence" value="ECO:0007669"/>
    <property type="project" value="InterPro"/>
</dbReference>
<keyword evidence="2" id="KW-0378">Hydrolase</keyword>
<proteinExistence type="predicted"/>
<evidence type="ECO:0000256" key="3">
    <source>
        <dbReference type="SAM" id="MobiDB-lite"/>
    </source>
</evidence>
<dbReference type="EMBL" id="JACHIG010000006">
    <property type="protein sequence ID" value="MBB5033560.1"/>
    <property type="molecule type" value="Genomic_DNA"/>
</dbReference>
<evidence type="ECO:0000256" key="1">
    <source>
        <dbReference type="ARBA" id="ARBA00022670"/>
    </source>
</evidence>
<evidence type="ECO:0000256" key="2">
    <source>
        <dbReference type="ARBA" id="ARBA00022801"/>
    </source>
</evidence>
<comment type="caution">
    <text evidence="5">The sequence shown here is derived from an EMBL/GenBank/DDBJ whole genome shotgun (WGS) entry which is preliminary data.</text>
</comment>
<dbReference type="RefSeq" id="WP_184340489.1">
    <property type="nucleotide sequence ID" value="NZ_JACHIG010000006.1"/>
</dbReference>
<feature type="region of interest" description="Disordered" evidence="3">
    <location>
        <begin position="69"/>
        <end position="103"/>
    </location>
</feature>
<organism evidence="5 6">
    <name type="scientific">Prosthecobacter vanneervenii</name>
    <dbReference type="NCBI Taxonomy" id="48466"/>
    <lineage>
        <taxon>Bacteria</taxon>
        <taxon>Pseudomonadati</taxon>
        <taxon>Verrucomicrobiota</taxon>
        <taxon>Verrucomicrobiia</taxon>
        <taxon>Verrucomicrobiales</taxon>
        <taxon>Verrucomicrobiaceae</taxon>
        <taxon>Prosthecobacter</taxon>
    </lineage>
</organism>
<keyword evidence="6" id="KW-1185">Reference proteome</keyword>
<keyword evidence="4" id="KW-1133">Transmembrane helix</keyword>
<feature type="transmembrane region" description="Helical" evidence="4">
    <location>
        <begin position="113"/>
        <end position="137"/>
    </location>
</feature>
<name>A0A7W8DL04_9BACT</name>
<keyword evidence="4" id="KW-0812">Transmembrane</keyword>
<dbReference type="Pfam" id="PF13365">
    <property type="entry name" value="Trypsin_2"/>
    <property type="match status" value="1"/>
</dbReference>
<accession>A0A7W8DL04</accession>
<keyword evidence="1 5" id="KW-0645">Protease</keyword>
<evidence type="ECO:0000313" key="5">
    <source>
        <dbReference type="EMBL" id="MBB5033560.1"/>
    </source>
</evidence>
<dbReference type="GO" id="GO:0006508">
    <property type="term" value="P:proteolysis"/>
    <property type="evidence" value="ECO:0007669"/>
    <property type="project" value="UniProtKB-KW"/>
</dbReference>
<dbReference type="InterPro" id="IPR001940">
    <property type="entry name" value="Peptidase_S1C"/>
</dbReference>
<gene>
    <name evidence="5" type="ORF">HNQ65_003148</name>
</gene>
<dbReference type="InterPro" id="IPR009003">
    <property type="entry name" value="Peptidase_S1_PA"/>
</dbReference>
<feature type="compositionally biased region" description="Polar residues" evidence="3">
    <location>
        <begin position="70"/>
        <end position="79"/>
    </location>
</feature>
<dbReference type="Gene3D" id="2.40.10.120">
    <property type="match status" value="1"/>
</dbReference>
<evidence type="ECO:0000313" key="6">
    <source>
        <dbReference type="Proteomes" id="UP000590740"/>
    </source>
</evidence>
<dbReference type="Proteomes" id="UP000590740">
    <property type="component" value="Unassembled WGS sequence"/>
</dbReference>
<evidence type="ECO:0000256" key="4">
    <source>
        <dbReference type="SAM" id="Phobius"/>
    </source>
</evidence>
<feature type="region of interest" description="Disordered" evidence="3">
    <location>
        <begin position="145"/>
        <end position="185"/>
    </location>
</feature>
<dbReference type="PANTHER" id="PTHR43343:SF3">
    <property type="entry name" value="PROTEASE DO-LIKE 8, CHLOROPLASTIC"/>
    <property type="match status" value="1"/>
</dbReference>
<keyword evidence="4" id="KW-0472">Membrane</keyword>
<dbReference type="SUPFAM" id="SSF50494">
    <property type="entry name" value="Trypsin-like serine proteases"/>
    <property type="match status" value="1"/>
</dbReference>